<dbReference type="EMBL" id="KN831838">
    <property type="protein sequence ID" value="KIM34971.1"/>
    <property type="molecule type" value="Genomic_DNA"/>
</dbReference>
<reference evidence="1 2" key="1">
    <citation type="submission" date="2014-04" db="EMBL/GenBank/DDBJ databases">
        <authorList>
            <consortium name="DOE Joint Genome Institute"/>
            <person name="Kuo A."/>
            <person name="Gay G."/>
            <person name="Dore J."/>
            <person name="Kohler A."/>
            <person name="Nagy L.G."/>
            <person name="Floudas D."/>
            <person name="Copeland A."/>
            <person name="Barry K.W."/>
            <person name="Cichocki N."/>
            <person name="Veneault-Fourrey C."/>
            <person name="LaButti K."/>
            <person name="Lindquist E.A."/>
            <person name="Lipzen A."/>
            <person name="Lundell T."/>
            <person name="Morin E."/>
            <person name="Murat C."/>
            <person name="Sun H."/>
            <person name="Tunlid A."/>
            <person name="Henrissat B."/>
            <person name="Grigoriev I.V."/>
            <person name="Hibbett D.S."/>
            <person name="Martin F."/>
            <person name="Nordberg H.P."/>
            <person name="Cantor M.N."/>
            <person name="Hua S.X."/>
        </authorList>
    </citation>
    <scope>NUCLEOTIDE SEQUENCE [LARGE SCALE GENOMIC DNA]</scope>
    <source>
        <strain evidence="2">h7</strain>
    </source>
</reference>
<name>A0A0C3BUB1_HEBCY</name>
<feature type="non-terminal residue" evidence="1">
    <location>
        <position position="79"/>
    </location>
</feature>
<protein>
    <submittedName>
        <fullName evidence="1">Uncharacterized protein</fullName>
    </submittedName>
</protein>
<dbReference type="STRING" id="686832.A0A0C3BUB1"/>
<organism evidence="1 2">
    <name type="scientific">Hebeloma cylindrosporum</name>
    <dbReference type="NCBI Taxonomy" id="76867"/>
    <lineage>
        <taxon>Eukaryota</taxon>
        <taxon>Fungi</taxon>
        <taxon>Dikarya</taxon>
        <taxon>Basidiomycota</taxon>
        <taxon>Agaricomycotina</taxon>
        <taxon>Agaricomycetes</taxon>
        <taxon>Agaricomycetidae</taxon>
        <taxon>Agaricales</taxon>
        <taxon>Agaricineae</taxon>
        <taxon>Hymenogastraceae</taxon>
        <taxon>Hebeloma</taxon>
    </lineage>
</organism>
<proteinExistence type="predicted"/>
<evidence type="ECO:0000313" key="2">
    <source>
        <dbReference type="Proteomes" id="UP000053424"/>
    </source>
</evidence>
<keyword evidence="2" id="KW-1185">Reference proteome</keyword>
<feature type="non-terminal residue" evidence="1">
    <location>
        <position position="1"/>
    </location>
</feature>
<dbReference type="OrthoDB" id="3268967at2759"/>
<dbReference type="AlphaFoldDB" id="A0A0C3BUB1"/>
<reference evidence="2" key="2">
    <citation type="submission" date="2015-01" db="EMBL/GenBank/DDBJ databases">
        <title>Evolutionary Origins and Diversification of the Mycorrhizal Mutualists.</title>
        <authorList>
            <consortium name="DOE Joint Genome Institute"/>
            <consortium name="Mycorrhizal Genomics Consortium"/>
            <person name="Kohler A."/>
            <person name="Kuo A."/>
            <person name="Nagy L.G."/>
            <person name="Floudas D."/>
            <person name="Copeland A."/>
            <person name="Barry K.W."/>
            <person name="Cichocki N."/>
            <person name="Veneault-Fourrey C."/>
            <person name="LaButti K."/>
            <person name="Lindquist E.A."/>
            <person name="Lipzen A."/>
            <person name="Lundell T."/>
            <person name="Morin E."/>
            <person name="Murat C."/>
            <person name="Riley R."/>
            <person name="Ohm R."/>
            <person name="Sun H."/>
            <person name="Tunlid A."/>
            <person name="Henrissat B."/>
            <person name="Grigoriev I.V."/>
            <person name="Hibbett D.S."/>
            <person name="Martin F."/>
        </authorList>
    </citation>
    <scope>NUCLEOTIDE SEQUENCE [LARGE SCALE GENOMIC DNA]</scope>
    <source>
        <strain evidence="2">h7</strain>
    </source>
</reference>
<gene>
    <name evidence="1" type="ORF">M413DRAFT_52762</name>
</gene>
<sequence length="79" mass="8971">KFMPRFNGPYTIVEVDEANSTVTLDLPNSPNVFPTFHTSVIIPYVKNDAGLFPNREFAKPPPVTMEDGNEEYFIHDIID</sequence>
<dbReference type="HOGENOM" id="CLU_180976_0_0_1"/>
<accession>A0A0C3BUB1</accession>
<dbReference type="Proteomes" id="UP000053424">
    <property type="component" value="Unassembled WGS sequence"/>
</dbReference>
<evidence type="ECO:0000313" key="1">
    <source>
        <dbReference type="EMBL" id="KIM34971.1"/>
    </source>
</evidence>